<dbReference type="AlphaFoldDB" id="A0A2P2NLB6"/>
<reference evidence="1" key="1">
    <citation type="submission" date="2018-02" db="EMBL/GenBank/DDBJ databases">
        <title>Rhizophora mucronata_Transcriptome.</title>
        <authorList>
            <person name="Meera S.P."/>
            <person name="Sreeshan A."/>
            <person name="Augustine A."/>
        </authorList>
    </citation>
    <scope>NUCLEOTIDE SEQUENCE</scope>
    <source>
        <tissue evidence="1">Leaf</tissue>
    </source>
</reference>
<evidence type="ECO:0000313" key="1">
    <source>
        <dbReference type="EMBL" id="MBX43234.1"/>
    </source>
</evidence>
<proteinExistence type="predicted"/>
<protein>
    <submittedName>
        <fullName evidence="1">Uncharacterized protein</fullName>
    </submittedName>
</protein>
<accession>A0A2P2NLB6</accession>
<organism evidence="1">
    <name type="scientific">Rhizophora mucronata</name>
    <name type="common">Asiatic mangrove</name>
    <dbReference type="NCBI Taxonomy" id="61149"/>
    <lineage>
        <taxon>Eukaryota</taxon>
        <taxon>Viridiplantae</taxon>
        <taxon>Streptophyta</taxon>
        <taxon>Embryophyta</taxon>
        <taxon>Tracheophyta</taxon>
        <taxon>Spermatophyta</taxon>
        <taxon>Magnoliopsida</taxon>
        <taxon>eudicotyledons</taxon>
        <taxon>Gunneridae</taxon>
        <taxon>Pentapetalae</taxon>
        <taxon>rosids</taxon>
        <taxon>fabids</taxon>
        <taxon>Malpighiales</taxon>
        <taxon>Rhizophoraceae</taxon>
        <taxon>Rhizophora</taxon>
    </lineage>
</organism>
<sequence>MQRLLITMQQEKGSCHLFKRWMPKLRNCVRILQVSTANKCHLELLSAS</sequence>
<name>A0A2P2NLB6_RHIMU</name>
<dbReference type="EMBL" id="GGEC01062750">
    <property type="protein sequence ID" value="MBX43234.1"/>
    <property type="molecule type" value="Transcribed_RNA"/>
</dbReference>